<name>B0P6K9_9FIRM</name>
<protein>
    <recommendedName>
        <fullName evidence="4">LysR substrate-binding domain-containing protein</fullName>
    </recommendedName>
</protein>
<comment type="caution">
    <text evidence="2">The sequence shown here is derived from an EMBL/GenBank/DDBJ whole genome shotgun (WGS) entry which is preliminary data.</text>
</comment>
<sequence>MLMEIVLLAGFLSVAVFLYYLMSRLDSDLGRIRSSTEKTDRCHLMIAVSSLYAIQFVLDTYSDIKRDYPNLEVTIVFGQQQEILRYLACGKADLAVVSAETRTGLCLETAFVKFEPRTLRLEESGVLLQPIDQMMHKQALVWSKEAPSPLVPEFIRRVGVRNF</sequence>
<dbReference type="EMBL" id="ABGD02000005">
    <property type="protein sequence ID" value="EDS12834.1"/>
    <property type="molecule type" value="Genomic_DNA"/>
</dbReference>
<proteinExistence type="predicted"/>
<evidence type="ECO:0000313" key="2">
    <source>
        <dbReference type="EMBL" id="EDS12834.1"/>
    </source>
</evidence>
<organism evidence="2 3">
    <name type="scientific">Anaerotruncus colihominis DSM 17241</name>
    <dbReference type="NCBI Taxonomy" id="445972"/>
    <lineage>
        <taxon>Bacteria</taxon>
        <taxon>Bacillati</taxon>
        <taxon>Bacillota</taxon>
        <taxon>Clostridia</taxon>
        <taxon>Eubacteriales</taxon>
        <taxon>Oscillospiraceae</taxon>
        <taxon>Anaerotruncus</taxon>
    </lineage>
</organism>
<dbReference type="SUPFAM" id="SSF53850">
    <property type="entry name" value="Periplasmic binding protein-like II"/>
    <property type="match status" value="1"/>
</dbReference>
<keyword evidence="1" id="KW-0472">Membrane</keyword>
<reference evidence="2" key="2">
    <citation type="submission" date="2013-09" db="EMBL/GenBank/DDBJ databases">
        <title>Draft genome sequence of Anaerotruncus colihominis(DSM 17241).</title>
        <authorList>
            <person name="Sudarsanam P."/>
            <person name="Ley R."/>
            <person name="Guruge J."/>
            <person name="Turnbaugh P.J."/>
            <person name="Mahowald M."/>
            <person name="Liep D."/>
            <person name="Gordon J."/>
        </authorList>
    </citation>
    <scope>NUCLEOTIDE SEQUENCE</scope>
    <source>
        <strain evidence="2">DSM 17241</strain>
    </source>
</reference>
<keyword evidence="1" id="KW-1133">Transmembrane helix</keyword>
<accession>B0P6K9</accession>
<gene>
    <name evidence="2" type="ORF">ANACOL_00387</name>
</gene>
<evidence type="ECO:0000313" key="3">
    <source>
        <dbReference type="Proteomes" id="UP000003803"/>
    </source>
</evidence>
<evidence type="ECO:0008006" key="4">
    <source>
        <dbReference type="Google" id="ProtNLM"/>
    </source>
</evidence>
<reference evidence="2" key="1">
    <citation type="submission" date="2007-11" db="EMBL/GenBank/DDBJ databases">
        <authorList>
            <person name="Fulton L."/>
            <person name="Clifton S."/>
            <person name="Fulton B."/>
            <person name="Xu J."/>
            <person name="Minx P."/>
            <person name="Pepin K.H."/>
            <person name="Johnson M."/>
            <person name="Thiruvilangam P."/>
            <person name="Bhonagiri V."/>
            <person name="Nash W.E."/>
            <person name="Mardis E.R."/>
            <person name="Wilson R.K."/>
        </authorList>
    </citation>
    <scope>NUCLEOTIDE SEQUENCE [LARGE SCALE GENOMIC DNA]</scope>
    <source>
        <strain evidence="2">DSM 17241</strain>
    </source>
</reference>
<dbReference type="Proteomes" id="UP000003803">
    <property type="component" value="Unassembled WGS sequence"/>
</dbReference>
<dbReference type="AlphaFoldDB" id="B0P6K9"/>
<dbReference type="Gene3D" id="3.40.190.10">
    <property type="entry name" value="Periplasmic binding protein-like II"/>
    <property type="match status" value="1"/>
</dbReference>
<dbReference type="eggNOG" id="ENOG503374N">
    <property type="taxonomic scope" value="Bacteria"/>
</dbReference>
<dbReference type="HOGENOM" id="CLU_1623718_0_0_9"/>
<feature type="transmembrane region" description="Helical" evidence="1">
    <location>
        <begin position="6"/>
        <end position="22"/>
    </location>
</feature>
<dbReference type="STRING" id="169435.ERS852551_00572"/>
<keyword evidence="3" id="KW-1185">Reference proteome</keyword>
<evidence type="ECO:0000256" key="1">
    <source>
        <dbReference type="SAM" id="Phobius"/>
    </source>
</evidence>
<keyword evidence="1" id="KW-0812">Transmembrane</keyword>